<proteinExistence type="inferred from homology"/>
<dbReference type="PANTHER" id="PTHR33406">
    <property type="entry name" value="MEMBRANE PROTEIN MJ1562-RELATED"/>
    <property type="match status" value="1"/>
</dbReference>
<feature type="transmembrane region" description="Helical" evidence="7">
    <location>
        <begin position="627"/>
        <end position="649"/>
    </location>
</feature>
<evidence type="ECO:0000256" key="7">
    <source>
        <dbReference type="SAM" id="Phobius"/>
    </source>
</evidence>
<protein>
    <submittedName>
        <fullName evidence="9">MMPL family transporter</fullName>
    </submittedName>
</protein>
<dbReference type="InterPro" id="IPR000731">
    <property type="entry name" value="SSD"/>
</dbReference>
<dbReference type="RefSeq" id="WP_194563049.1">
    <property type="nucleotide sequence ID" value="NZ_JADKPV010000004.1"/>
</dbReference>
<evidence type="ECO:0000256" key="2">
    <source>
        <dbReference type="ARBA" id="ARBA00010157"/>
    </source>
</evidence>
<dbReference type="SUPFAM" id="SSF82866">
    <property type="entry name" value="Multidrug efflux transporter AcrB transmembrane domain"/>
    <property type="match status" value="2"/>
</dbReference>
<feature type="transmembrane region" description="Helical" evidence="7">
    <location>
        <begin position="655"/>
        <end position="682"/>
    </location>
</feature>
<feature type="transmembrane region" description="Helical" evidence="7">
    <location>
        <begin position="361"/>
        <end position="385"/>
    </location>
</feature>
<dbReference type="EMBL" id="JADKPV010000004">
    <property type="protein sequence ID" value="MBF4501571.1"/>
    <property type="molecule type" value="Genomic_DNA"/>
</dbReference>
<accession>A0A8J7G752</accession>
<keyword evidence="4 7" id="KW-0812">Transmembrane</keyword>
<dbReference type="InterPro" id="IPR050545">
    <property type="entry name" value="Mycobact_MmpL"/>
</dbReference>
<evidence type="ECO:0000256" key="3">
    <source>
        <dbReference type="ARBA" id="ARBA00022475"/>
    </source>
</evidence>
<feature type="transmembrane region" description="Helical" evidence="7">
    <location>
        <begin position="523"/>
        <end position="540"/>
    </location>
</feature>
<gene>
    <name evidence="9" type="ORF">IRY55_09360</name>
</gene>
<dbReference type="PROSITE" id="PS50156">
    <property type="entry name" value="SSD"/>
    <property type="match status" value="1"/>
</dbReference>
<name>A0A8J7G752_9BACL</name>
<evidence type="ECO:0000256" key="6">
    <source>
        <dbReference type="ARBA" id="ARBA00023136"/>
    </source>
</evidence>
<dbReference type="Proteomes" id="UP000622653">
    <property type="component" value="Unassembled WGS sequence"/>
</dbReference>
<comment type="subcellular location">
    <subcellularLocation>
        <location evidence="1">Cell membrane</location>
        <topology evidence="1">Multi-pass membrane protein</topology>
    </subcellularLocation>
</comment>
<dbReference type="Gene3D" id="1.20.1640.10">
    <property type="entry name" value="Multidrug efflux transporter AcrB transmembrane domain"/>
    <property type="match status" value="2"/>
</dbReference>
<reference evidence="9" key="1">
    <citation type="submission" date="2020-11" db="EMBL/GenBank/DDBJ databases">
        <title>Multidrug resistant novel bacterium Savagea serpentis sp. nov., isolated from the scats of a vine snake (Ahaetulla nasuta).</title>
        <authorList>
            <person name="Venkata Ramana V."/>
            <person name="Vikas Patil S."/>
            <person name="Yogita Lugani V."/>
        </authorList>
    </citation>
    <scope>NUCLEOTIDE SEQUENCE</scope>
    <source>
        <strain evidence="9">SN6</strain>
    </source>
</reference>
<dbReference type="Pfam" id="PF03176">
    <property type="entry name" value="MMPL"/>
    <property type="match status" value="2"/>
</dbReference>
<feature type="transmembrane region" description="Helical" evidence="7">
    <location>
        <begin position="585"/>
        <end position="606"/>
    </location>
</feature>
<evidence type="ECO:0000313" key="10">
    <source>
        <dbReference type="Proteomes" id="UP000622653"/>
    </source>
</evidence>
<dbReference type="GO" id="GO:0005886">
    <property type="term" value="C:plasma membrane"/>
    <property type="evidence" value="ECO:0007669"/>
    <property type="project" value="UniProtKB-SubCell"/>
</dbReference>
<dbReference type="PANTHER" id="PTHR33406:SF6">
    <property type="entry name" value="MEMBRANE PROTEIN YDGH-RELATED"/>
    <property type="match status" value="1"/>
</dbReference>
<feature type="transmembrane region" description="Helical" evidence="7">
    <location>
        <begin position="547"/>
        <end position="570"/>
    </location>
</feature>
<dbReference type="InterPro" id="IPR004869">
    <property type="entry name" value="MMPL_dom"/>
</dbReference>
<evidence type="ECO:0000259" key="8">
    <source>
        <dbReference type="PROSITE" id="PS50156"/>
    </source>
</evidence>
<feature type="transmembrane region" description="Helical" evidence="7">
    <location>
        <begin position="204"/>
        <end position="225"/>
    </location>
</feature>
<evidence type="ECO:0000256" key="1">
    <source>
        <dbReference type="ARBA" id="ARBA00004651"/>
    </source>
</evidence>
<feature type="transmembrane region" description="Helical" evidence="7">
    <location>
        <begin position="179"/>
        <end position="197"/>
    </location>
</feature>
<comment type="caution">
    <text evidence="9">The sequence shown here is derived from an EMBL/GenBank/DDBJ whole genome shotgun (WGS) entry which is preliminary data.</text>
</comment>
<organism evidence="9 10">
    <name type="scientific">Savagea serpentis</name>
    <dbReference type="NCBI Taxonomy" id="2785297"/>
    <lineage>
        <taxon>Bacteria</taxon>
        <taxon>Bacillati</taxon>
        <taxon>Bacillota</taxon>
        <taxon>Bacilli</taxon>
        <taxon>Bacillales</taxon>
        <taxon>Caryophanaceae</taxon>
        <taxon>Savagea</taxon>
    </lineage>
</organism>
<keyword evidence="6 7" id="KW-0472">Membrane</keyword>
<evidence type="ECO:0000256" key="4">
    <source>
        <dbReference type="ARBA" id="ARBA00022692"/>
    </source>
</evidence>
<keyword evidence="10" id="KW-1185">Reference proteome</keyword>
<evidence type="ECO:0000313" key="9">
    <source>
        <dbReference type="EMBL" id="MBF4501571.1"/>
    </source>
</evidence>
<keyword evidence="3" id="KW-1003">Cell membrane</keyword>
<dbReference type="AlphaFoldDB" id="A0A8J7G752"/>
<sequence length="691" mass="76959">MNKKRWFSLAAIWLVATIILSVVAPGAKEFTLPNKNGGLPEDRLSVEAEQLVKEYFPNDEGMPLFGVLYKEEGLTEEQIAEFGEALLKVGENPLLEEATITNLDELSESIKKRLISEDGTTFFTSITLPAGDNDKVHQQVTLIAEELTEYSDKSDVELNWTGPAAIASDAITLFSEANVVLLLATVGLIFVLLLLIYRAPLLTLIPLIGAGIVYVVVDKIIGLSAKAEWFVTESQALSIMTILLFAVVTDYSLLIFSRFREELRRHESVNDAMREAMKHVREPIFFSGSTIVLGMATLFFSLYEPYRNFAPVFAIAAAVMLIAGLTLLPALFAIFGRVAFWPFIPKYGERVKEKRTIWRKVADVVTAKPLTFLIPVVLVLGVGAWNMTNMKTSFDLIESFPEDLSSRVGYERLGEGFSKGSLAPGTLLMIRDEDWTEDTLKEKMEQLNELEGVQSVRPTGHPLAEDHFNVAKLSITFDGNPYGHEAMDTVEMLRDMSKKGDELYIAGETAKNVDIRDINERDTWLVVGLMTALIAIMLGFQTKSVIAPIYMVGSILLSYAATFGFSLWMFDLVLDQQTIGYRIPMYTFVFLVALGVDYSIMLIARIREELKHHELEEAIRIGVERTGGVISSAGLILAATFLVLTTMPVNELKLFGMMMALGILLDTFVVRPIVIPAFVKLLGKLSFWPNR</sequence>
<feature type="transmembrane region" description="Helical" evidence="7">
    <location>
        <begin position="309"/>
        <end position="340"/>
    </location>
</feature>
<feature type="domain" description="SSD" evidence="8">
    <location>
        <begin position="588"/>
        <end position="680"/>
    </location>
</feature>
<feature type="transmembrane region" description="Helical" evidence="7">
    <location>
        <begin position="237"/>
        <end position="256"/>
    </location>
</feature>
<feature type="transmembrane region" description="Helical" evidence="7">
    <location>
        <begin position="283"/>
        <end position="303"/>
    </location>
</feature>
<evidence type="ECO:0000256" key="5">
    <source>
        <dbReference type="ARBA" id="ARBA00022989"/>
    </source>
</evidence>
<keyword evidence="5 7" id="KW-1133">Transmembrane helix</keyword>
<comment type="similarity">
    <text evidence="2">Belongs to the resistance-nodulation-cell division (RND) (TC 2.A.6) family. MmpL subfamily.</text>
</comment>